<dbReference type="CDD" id="cd16831">
    <property type="entry name" value="HemS-like_C"/>
    <property type="match status" value="1"/>
</dbReference>
<dbReference type="Proteomes" id="UP000264036">
    <property type="component" value="Unassembled WGS sequence"/>
</dbReference>
<dbReference type="Gene3D" id="3.40.1570.10">
    <property type="entry name" value="HemS/ChuS/ChuX like domains"/>
    <property type="match status" value="2"/>
</dbReference>
<evidence type="ECO:0000313" key="3">
    <source>
        <dbReference type="Proteomes" id="UP000264036"/>
    </source>
</evidence>
<gene>
    <name evidence="2" type="ORF">DD666_19845</name>
</gene>
<dbReference type="CDD" id="cd16830">
    <property type="entry name" value="HemS-like_N"/>
    <property type="match status" value="1"/>
</dbReference>
<dbReference type="InterPro" id="IPR007845">
    <property type="entry name" value="HemS/ChuX_dom"/>
</dbReference>
<reference evidence="2 3" key="1">
    <citation type="journal article" date="2018" name="Nat. Biotechnol.">
        <title>A standardized bacterial taxonomy based on genome phylogeny substantially revises the tree of life.</title>
        <authorList>
            <person name="Parks D.H."/>
            <person name="Chuvochina M."/>
            <person name="Waite D.W."/>
            <person name="Rinke C."/>
            <person name="Skarshewski A."/>
            <person name="Chaumeil P.A."/>
            <person name="Hugenholtz P."/>
        </authorList>
    </citation>
    <scope>NUCLEOTIDE SEQUENCE [LARGE SCALE GENOMIC DNA]</scope>
    <source>
        <strain evidence="2">UBA10707</strain>
    </source>
</reference>
<dbReference type="SUPFAM" id="SSF144064">
    <property type="entry name" value="Heme iron utilization protein-like"/>
    <property type="match status" value="1"/>
</dbReference>
<organism evidence="2 3">
    <name type="scientific">Advenella kashmirensis</name>
    <dbReference type="NCBI Taxonomy" id="310575"/>
    <lineage>
        <taxon>Bacteria</taxon>
        <taxon>Pseudomonadati</taxon>
        <taxon>Pseudomonadota</taxon>
        <taxon>Betaproteobacteria</taxon>
        <taxon>Burkholderiales</taxon>
        <taxon>Alcaligenaceae</taxon>
    </lineage>
</organism>
<dbReference type="EMBL" id="DOEK01000042">
    <property type="protein sequence ID" value="HBP31651.1"/>
    <property type="molecule type" value="Genomic_DNA"/>
</dbReference>
<dbReference type="Pfam" id="PF05171">
    <property type="entry name" value="HemS"/>
    <property type="match status" value="2"/>
</dbReference>
<proteinExistence type="predicted"/>
<name>A0A356LM43_9BURK</name>
<feature type="domain" description="Haemin-degrading HemS/ChuX" evidence="1">
    <location>
        <begin position="207"/>
        <end position="338"/>
    </location>
</feature>
<sequence length="345" mass="38650">MTQQSTDLKARYDALVQDEPKMRVRNAAEKLNVSEMELVAAQCGDIDATLLEGSAQTIFKELQTLGEVMLLTRNEWCVHERHGRYESVKVGNGPVGLVLGADLDLRVFFSSWKYAWAVTQNGRKSIQFFDGAGMALHKVYCTENSDMTAYDGLVEKFRAANQEPTPVDRTPAAPKAYASEVPAHLREDWLGMTDTHDFAGLLKKWNLPRVQVLESAGEDLAQRVDNDAVEVMLQKAAESDLPIMCFVGNKGMIQIHSGPIKKLMRTGPWFNILDPKFNLHLNTTAIHSTWIVNKPTEDGWVTSLEGYSEDGEQIVQFFGARKPGVPEIRQWRELLESLCKQPLAA</sequence>
<evidence type="ECO:0000313" key="2">
    <source>
        <dbReference type="EMBL" id="HBP31651.1"/>
    </source>
</evidence>
<dbReference type="GO" id="GO:0006826">
    <property type="term" value="P:iron ion transport"/>
    <property type="evidence" value="ECO:0007669"/>
    <property type="project" value="InterPro"/>
</dbReference>
<accession>A0A356LM43</accession>
<comment type="caution">
    <text evidence="2">The sequence shown here is derived from an EMBL/GenBank/DDBJ whole genome shotgun (WGS) entry which is preliminary data.</text>
</comment>
<dbReference type="InterPro" id="IPR053733">
    <property type="entry name" value="Heme_Transport_Util_sf"/>
</dbReference>
<feature type="domain" description="Haemin-degrading HemS/ChuX" evidence="1">
    <location>
        <begin position="32"/>
        <end position="157"/>
    </location>
</feature>
<protein>
    <submittedName>
        <fullName evidence="2">Hemin-degrading factor</fullName>
    </submittedName>
</protein>
<dbReference type="AlphaFoldDB" id="A0A356LM43"/>
<evidence type="ECO:0000259" key="1">
    <source>
        <dbReference type="Pfam" id="PF05171"/>
    </source>
</evidence>